<reference evidence="2" key="1">
    <citation type="submission" date="2020-05" db="EMBL/GenBank/DDBJ databases">
        <title>Mycena genomes resolve the evolution of fungal bioluminescence.</title>
        <authorList>
            <person name="Tsai I.J."/>
        </authorList>
    </citation>
    <scope>NUCLEOTIDE SEQUENCE</scope>
    <source>
        <strain evidence="2">171206Taipei</strain>
    </source>
</reference>
<evidence type="ECO:0000313" key="2">
    <source>
        <dbReference type="EMBL" id="KAF7309341.1"/>
    </source>
</evidence>
<protein>
    <submittedName>
        <fullName evidence="2">Uncharacterized protein</fullName>
    </submittedName>
</protein>
<name>A0A8H6T321_9AGAR</name>
<feature type="region of interest" description="Disordered" evidence="1">
    <location>
        <begin position="1"/>
        <end position="59"/>
    </location>
</feature>
<keyword evidence="3" id="KW-1185">Reference proteome</keyword>
<dbReference type="AlphaFoldDB" id="A0A8H6T321"/>
<dbReference type="GeneID" id="59342422"/>
<evidence type="ECO:0000313" key="3">
    <source>
        <dbReference type="Proteomes" id="UP000636479"/>
    </source>
</evidence>
<dbReference type="RefSeq" id="XP_037222791.1">
    <property type="nucleotide sequence ID" value="XM_037359906.1"/>
</dbReference>
<feature type="compositionally biased region" description="Polar residues" evidence="1">
    <location>
        <begin position="34"/>
        <end position="59"/>
    </location>
</feature>
<gene>
    <name evidence="2" type="ORF">MIND_00304700</name>
</gene>
<comment type="caution">
    <text evidence="2">The sequence shown here is derived from an EMBL/GenBank/DDBJ whole genome shotgun (WGS) entry which is preliminary data.</text>
</comment>
<dbReference type="Proteomes" id="UP000636479">
    <property type="component" value="Unassembled WGS sequence"/>
</dbReference>
<evidence type="ECO:0000256" key="1">
    <source>
        <dbReference type="SAM" id="MobiDB-lite"/>
    </source>
</evidence>
<proteinExistence type="predicted"/>
<feature type="compositionally biased region" description="Pro residues" evidence="1">
    <location>
        <begin position="1"/>
        <end position="10"/>
    </location>
</feature>
<dbReference type="EMBL" id="JACAZF010000003">
    <property type="protein sequence ID" value="KAF7309341.1"/>
    <property type="molecule type" value="Genomic_DNA"/>
</dbReference>
<accession>A0A8H6T321</accession>
<sequence length="134" mass="15351">MADPQRPVPHPNSKRRQNLQRWLAMEMRRGDRGTSATTSSNPQTPSDQHQGLDSSQQSSYFKWMGRTNEEVVKQMGQKAKRGECLVRGVYSGTDLCAATLWNQMQWRRRRATSGGYETPVFDAKSTNTCWLTLR</sequence>
<organism evidence="2 3">
    <name type="scientific">Mycena indigotica</name>
    <dbReference type="NCBI Taxonomy" id="2126181"/>
    <lineage>
        <taxon>Eukaryota</taxon>
        <taxon>Fungi</taxon>
        <taxon>Dikarya</taxon>
        <taxon>Basidiomycota</taxon>
        <taxon>Agaricomycotina</taxon>
        <taxon>Agaricomycetes</taxon>
        <taxon>Agaricomycetidae</taxon>
        <taxon>Agaricales</taxon>
        <taxon>Marasmiineae</taxon>
        <taxon>Mycenaceae</taxon>
        <taxon>Mycena</taxon>
    </lineage>
</organism>